<keyword evidence="2" id="KW-0732">Signal</keyword>
<gene>
    <name evidence="3" type="ORF">AT746_15000</name>
</gene>
<accession>A0A0U2ZMA4</accession>
<evidence type="ECO:0000256" key="2">
    <source>
        <dbReference type="SAM" id="SignalP"/>
    </source>
</evidence>
<keyword evidence="4" id="KW-1185">Reference proteome</keyword>
<dbReference type="RefSeq" id="WP_062481775.1">
    <property type="nucleotide sequence ID" value="NZ_CP013650.1"/>
</dbReference>
<reference evidence="3 4" key="1">
    <citation type="submission" date="2015-12" db="EMBL/GenBank/DDBJ databases">
        <title>Complete genome of Lacimicrobium alkaliphilum KCTC 32984.</title>
        <authorList>
            <person name="Kim S.-G."/>
            <person name="Lee Y.-J."/>
        </authorList>
    </citation>
    <scope>NUCLEOTIDE SEQUENCE [LARGE SCALE GENOMIC DNA]</scope>
    <source>
        <strain evidence="3 4">YelD216</strain>
    </source>
</reference>
<proteinExistence type="predicted"/>
<sequence>MKTQLVVFAAILPYALSVHAHDPKEHMKNAEAPDCAAMKNMDHEEMDMNDPVMQAMMKKCMKMMHHNEKDSHEDHAKKDTQKTKEESTKDSGHEHKKH</sequence>
<protein>
    <recommendedName>
        <fullName evidence="5">Pentapeptide MXKDX repeat protein</fullName>
    </recommendedName>
</protein>
<feature type="signal peptide" evidence="2">
    <location>
        <begin position="1"/>
        <end position="20"/>
    </location>
</feature>
<organism evidence="3 4">
    <name type="scientific">Lacimicrobium alkaliphilum</name>
    <dbReference type="NCBI Taxonomy" id="1526571"/>
    <lineage>
        <taxon>Bacteria</taxon>
        <taxon>Pseudomonadati</taxon>
        <taxon>Pseudomonadota</taxon>
        <taxon>Gammaproteobacteria</taxon>
        <taxon>Alteromonadales</taxon>
        <taxon>Alteromonadaceae</taxon>
        <taxon>Lacimicrobium</taxon>
    </lineage>
</organism>
<evidence type="ECO:0008006" key="5">
    <source>
        <dbReference type="Google" id="ProtNLM"/>
    </source>
</evidence>
<feature type="region of interest" description="Disordered" evidence="1">
    <location>
        <begin position="63"/>
        <end position="98"/>
    </location>
</feature>
<name>A0A0U2ZMA4_9ALTE</name>
<evidence type="ECO:0000313" key="4">
    <source>
        <dbReference type="Proteomes" id="UP000068447"/>
    </source>
</evidence>
<dbReference type="OrthoDB" id="6228841at2"/>
<dbReference type="EMBL" id="CP013650">
    <property type="protein sequence ID" value="ALS99436.1"/>
    <property type="molecule type" value="Genomic_DNA"/>
</dbReference>
<evidence type="ECO:0000256" key="1">
    <source>
        <dbReference type="SAM" id="MobiDB-lite"/>
    </source>
</evidence>
<feature type="chain" id="PRO_5006835568" description="Pentapeptide MXKDX repeat protein" evidence="2">
    <location>
        <begin position="21"/>
        <end position="98"/>
    </location>
</feature>
<dbReference type="KEGG" id="lal:AT746_15000"/>
<dbReference type="STRING" id="1526571.AT746_15000"/>
<feature type="compositionally biased region" description="Basic and acidic residues" evidence="1">
    <location>
        <begin position="65"/>
        <end position="98"/>
    </location>
</feature>
<dbReference type="Proteomes" id="UP000068447">
    <property type="component" value="Chromosome"/>
</dbReference>
<evidence type="ECO:0000313" key="3">
    <source>
        <dbReference type="EMBL" id="ALS99436.1"/>
    </source>
</evidence>
<dbReference type="AlphaFoldDB" id="A0A0U2ZMA4"/>